<proteinExistence type="predicted"/>
<dbReference type="SMART" id="SM00671">
    <property type="entry name" value="SEL1"/>
    <property type="match status" value="3"/>
</dbReference>
<dbReference type="RefSeq" id="WP_138864151.1">
    <property type="nucleotide sequence ID" value="NZ_VCPC01000002.1"/>
</dbReference>
<evidence type="ECO:0000256" key="1">
    <source>
        <dbReference type="SAM" id="SignalP"/>
    </source>
</evidence>
<gene>
    <name evidence="2" type="ORF">FGK64_12750</name>
</gene>
<dbReference type="PANTHER" id="PTHR45011">
    <property type="entry name" value="DAP3-BINDING CELL DEATH ENHANCER 1"/>
    <property type="match status" value="1"/>
</dbReference>
<comment type="caution">
    <text evidence="2">The sequence shown here is derived from an EMBL/GenBank/DDBJ whole genome shotgun (WGS) entry which is preliminary data.</text>
</comment>
<dbReference type="InterPro" id="IPR006597">
    <property type="entry name" value="Sel1-like"/>
</dbReference>
<reference evidence="2 3" key="1">
    <citation type="submission" date="2019-05" db="EMBL/GenBank/DDBJ databases">
        <title>Marivita sp. nov. isolated from sea sediment.</title>
        <authorList>
            <person name="Kim W."/>
        </authorList>
    </citation>
    <scope>NUCLEOTIDE SEQUENCE [LARGE SCALE GENOMIC DNA]</scope>
    <source>
        <strain evidence="2 3">CAU 1492</strain>
    </source>
</reference>
<evidence type="ECO:0000313" key="2">
    <source>
        <dbReference type="EMBL" id="TMV13598.1"/>
    </source>
</evidence>
<dbReference type="PANTHER" id="PTHR45011:SF1">
    <property type="entry name" value="DAP3-BINDING CELL DEATH ENHANCER 1"/>
    <property type="match status" value="1"/>
</dbReference>
<dbReference type="Pfam" id="PF08238">
    <property type="entry name" value="Sel1"/>
    <property type="match status" value="4"/>
</dbReference>
<dbReference type="Proteomes" id="UP001191082">
    <property type="component" value="Unassembled WGS sequence"/>
</dbReference>
<accession>A0ABY2XC32</accession>
<dbReference type="EMBL" id="VCPC01000002">
    <property type="protein sequence ID" value="TMV13598.1"/>
    <property type="molecule type" value="Genomic_DNA"/>
</dbReference>
<dbReference type="SUPFAM" id="SSF81901">
    <property type="entry name" value="HCP-like"/>
    <property type="match status" value="1"/>
</dbReference>
<protein>
    <submittedName>
        <fullName evidence="2">Sel1 repeat family protein</fullName>
    </submittedName>
</protein>
<feature type="signal peptide" evidence="1">
    <location>
        <begin position="1"/>
        <end position="24"/>
    </location>
</feature>
<evidence type="ECO:0000313" key="3">
    <source>
        <dbReference type="Proteomes" id="UP001191082"/>
    </source>
</evidence>
<feature type="chain" id="PRO_5045542488" evidence="1">
    <location>
        <begin position="25"/>
        <end position="388"/>
    </location>
</feature>
<dbReference type="InterPro" id="IPR052748">
    <property type="entry name" value="ISR_Activator"/>
</dbReference>
<keyword evidence="1" id="KW-0732">Signal</keyword>
<name>A0ABY2XC32_9RHOB</name>
<organism evidence="2 3">
    <name type="scientific">Arenibacterium halophilum</name>
    <dbReference type="NCBI Taxonomy" id="2583821"/>
    <lineage>
        <taxon>Bacteria</taxon>
        <taxon>Pseudomonadati</taxon>
        <taxon>Pseudomonadota</taxon>
        <taxon>Alphaproteobacteria</taxon>
        <taxon>Rhodobacterales</taxon>
        <taxon>Paracoccaceae</taxon>
        <taxon>Arenibacterium</taxon>
    </lineage>
</organism>
<dbReference type="InterPro" id="IPR011990">
    <property type="entry name" value="TPR-like_helical_dom_sf"/>
</dbReference>
<keyword evidence="3" id="KW-1185">Reference proteome</keyword>
<sequence length="388" mass="40190">MMRYIALALLLLAQLANGAAPARAQDGAAPVEAGPDAAQQLFDQKDYAGAARLWQIAAARGSSQAKLALGLMADQGLGQPRDHARAFQWYLDAGSDGLAEAQFNVGVMLDSGIGVSRDSRAALVWYTRAALRGHARAQYNTALMLAADDPANGSGKTTGSADPKAARYWFSRAATLPASQAQLARLDGATATVVGDRPDVIFQAQSAGRIELVWSGAGAARYGVEVVAIPDAAQGYAEPLALVVTPGTGAIADYTAPDPQVLWRVLAFDDSGTDYTAAPWQGRAGTTLPRGRVRIAAPPIPEAAAFVGLLAEDLRRAGYWVRPGTVSASGSVTGTEIGYSYAADKALAARVASTLPSSAGIRLRQLENGSTLPGEIIVALSSGGDETQ</sequence>
<dbReference type="Gene3D" id="1.25.40.10">
    <property type="entry name" value="Tetratricopeptide repeat domain"/>
    <property type="match status" value="1"/>
</dbReference>